<name>A0ACC0MGR7_RHOML</name>
<accession>A0ACC0MGR7</accession>
<organism evidence="1 2">
    <name type="scientific">Rhododendron molle</name>
    <name type="common">Chinese azalea</name>
    <name type="synonym">Azalea mollis</name>
    <dbReference type="NCBI Taxonomy" id="49168"/>
    <lineage>
        <taxon>Eukaryota</taxon>
        <taxon>Viridiplantae</taxon>
        <taxon>Streptophyta</taxon>
        <taxon>Embryophyta</taxon>
        <taxon>Tracheophyta</taxon>
        <taxon>Spermatophyta</taxon>
        <taxon>Magnoliopsida</taxon>
        <taxon>eudicotyledons</taxon>
        <taxon>Gunneridae</taxon>
        <taxon>Pentapetalae</taxon>
        <taxon>asterids</taxon>
        <taxon>Ericales</taxon>
        <taxon>Ericaceae</taxon>
        <taxon>Ericoideae</taxon>
        <taxon>Rhodoreae</taxon>
        <taxon>Rhododendron</taxon>
    </lineage>
</organism>
<comment type="caution">
    <text evidence="1">The sequence shown here is derived from an EMBL/GenBank/DDBJ whole genome shotgun (WGS) entry which is preliminary data.</text>
</comment>
<evidence type="ECO:0000313" key="2">
    <source>
        <dbReference type="Proteomes" id="UP001062846"/>
    </source>
</evidence>
<evidence type="ECO:0000313" key="1">
    <source>
        <dbReference type="EMBL" id="KAI8540045.1"/>
    </source>
</evidence>
<gene>
    <name evidence="1" type="ORF">RHMOL_Rhmol09G0230900</name>
</gene>
<reference evidence="1" key="1">
    <citation type="submission" date="2022-02" db="EMBL/GenBank/DDBJ databases">
        <title>Plant Genome Project.</title>
        <authorList>
            <person name="Zhang R.-G."/>
        </authorList>
    </citation>
    <scope>NUCLEOTIDE SEQUENCE</scope>
    <source>
        <strain evidence="1">AT1</strain>
    </source>
</reference>
<sequence>MGDQREEIRAKKEVLQHKKRKCLHGVCQDDEDMSGVVGTEKKVQKPQPGVSPMDCRPSVTKKEVRLLVPEDGKMISFDGLRNKSEMVRIPSKRVRNICELAILSCKRGSQFSLDLDGELILLKPATNKDIDDVLILGFRVCEPSENVDDGGKLIALLNYIHEGVGGDGGIMNPFIGRVRSLGGDWLSLKDCKLLLGDWNLADSH</sequence>
<dbReference type="EMBL" id="CM046396">
    <property type="protein sequence ID" value="KAI8540045.1"/>
    <property type="molecule type" value="Genomic_DNA"/>
</dbReference>
<keyword evidence="2" id="KW-1185">Reference proteome</keyword>
<proteinExistence type="predicted"/>
<protein>
    <submittedName>
        <fullName evidence="1">Uncharacterized protein</fullName>
    </submittedName>
</protein>
<dbReference type="Proteomes" id="UP001062846">
    <property type="component" value="Chromosome 9"/>
</dbReference>